<dbReference type="SUPFAM" id="SSF47954">
    <property type="entry name" value="Cyclin-like"/>
    <property type="match status" value="2"/>
</dbReference>
<comment type="similarity">
    <text evidence="2">Belongs to the cyclin family.</text>
</comment>
<evidence type="ECO:0000256" key="1">
    <source>
        <dbReference type="ARBA" id="ARBA00023127"/>
    </source>
</evidence>
<dbReference type="InterPro" id="IPR004367">
    <property type="entry name" value="Cyclin_C-dom"/>
</dbReference>
<dbReference type="CDD" id="cd20537">
    <property type="entry name" value="CYCLIN_CCNO-like_rpt2"/>
    <property type="match status" value="1"/>
</dbReference>
<dbReference type="PANTHER" id="PTHR10177">
    <property type="entry name" value="CYCLINS"/>
    <property type="match status" value="1"/>
</dbReference>
<comment type="caution">
    <text evidence="6">The sequence shown here is derived from an EMBL/GenBank/DDBJ whole genome shotgun (WGS) entry which is preliminary data.</text>
</comment>
<proteinExistence type="inferred from homology"/>
<evidence type="ECO:0000259" key="5">
    <source>
        <dbReference type="SMART" id="SM01332"/>
    </source>
</evidence>
<dbReference type="Pfam" id="PF02984">
    <property type="entry name" value="Cyclin_C"/>
    <property type="match status" value="1"/>
</dbReference>
<dbReference type="InterPro" id="IPR036915">
    <property type="entry name" value="Cyclin-like_sf"/>
</dbReference>
<evidence type="ECO:0000256" key="3">
    <source>
        <dbReference type="SAM" id="MobiDB-lite"/>
    </source>
</evidence>
<dbReference type="AlphaFoldDB" id="A0A9N8EBU3"/>
<dbReference type="SMART" id="SM01332">
    <property type="entry name" value="Cyclin_C"/>
    <property type="match status" value="1"/>
</dbReference>
<feature type="domain" description="Cyclin-like" evidence="4">
    <location>
        <begin position="76"/>
        <end position="167"/>
    </location>
</feature>
<reference evidence="6" key="1">
    <citation type="submission" date="2020-06" db="EMBL/GenBank/DDBJ databases">
        <authorList>
            <consortium name="Plant Systems Biology data submission"/>
        </authorList>
    </citation>
    <scope>NUCLEOTIDE SEQUENCE</scope>
    <source>
        <strain evidence="6">D6</strain>
    </source>
</reference>
<dbReference type="Gene3D" id="1.10.472.10">
    <property type="entry name" value="Cyclin-like"/>
    <property type="match status" value="2"/>
</dbReference>
<protein>
    <submittedName>
        <fullName evidence="6">Diatom-specific cyclin</fullName>
    </submittedName>
</protein>
<dbReference type="EMBL" id="CAICTM010000775">
    <property type="protein sequence ID" value="CAB9516344.1"/>
    <property type="molecule type" value="Genomic_DNA"/>
</dbReference>
<dbReference type="OrthoDB" id="39037at2759"/>
<dbReference type="InterPro" id="IPR006671">
    <property type="entry name" value="Cyclin_N"/>
</dbReference>
<organism evidence="6 7">
    <name type="scientific">Seminavis robusta</name>
    <dbReference type="NCBI Taxonomy" id="568900"/>
    <lineage>
        <taxon>Eukaryota</taxon>
        <taxon>Sar</taxon>
        <taxon>Stramenopiles</taxon>
        <taxon>Ochrophyta</taxon>
        <taxon>Bacillariophyta</taxon>
        <taxon>Bacillariophyceae</taxon>
        <taxon>Bacillariophycidae</taxon>
        <taxon>Naviculales</taxon>
        <taxon>Naviculaceae</taxon>
        <taxon>Seminavis</taxon>
    </lineage>
</organism>
<dbReference type="InterPro" id="IPR039361">
    <property type="entry name" value="Cyclin"/>
</dbReference>
<evidence type="ECO:0000259" key="4">
    <source>
        <dbReference type="SMART" id="SM00385"/>
    </source>
</evidence>
<dbReference type="FunFam" id="1.10.472.10:FF:000093">
    <property type="entry name" value="Predicted protein"/>
    <property type="match status" value="1"/>
</dbReference>
<feature type="compositionally biased region" description="Polar residues" evidence="3">
    <location>
        <begin position="338"/>
        <end position="350"/>
    </location>
</feature>
<keyword evidence="1 2" id="KW-0195">Cyclin</keyword>
<keyword evidence="7" id="KW-1185">Reference proteome</keyword>
<accession>A0A9N8EBU3</accession>
<dbReference type="Pfam" id="PF00134">
    <property type="entry name" value="Cyclin_N"/>
    <property type="match status" value="1"/>
</dbReference>
<dbReference type="Proteomes" id="UP001153069">
    <property type="component" value="Unassembled WGS sequence"/>
</dbReference>
<name>A0A9N8EBU3_9STRA</name>
<gene>
    <name evidence="6" type="ORF">SEMRO_776_G200900.1</name>
</gene>
<feature type="domain" description="Cyclin C-terminal" evidence="5">
    <location>
        <begin position="176"/>
        <end position="309"/>
    </location>
</feature>
<dbReference type="SMART" id="SM00385">
    <property type="entry name" value="CYCLIN"/>
    <property type="match status" value="1"/>
</dbReference>
<evidence type="ECO:0000313" key="7">
    <source>
        <dbReference type="Proteomes" id="UP001153069"/>
    </source>
</evidence>
<sequence length="389" mass="43699">MATAPATSDQLQAMRWQEITSYKTFDYVQLSASANASLPLNSGDQTVASDASGLQVPVQPPCLPMISPQWRQVICEWAYKLVDHFDCPREVVGVAMNFVDRYLCNVSLRHDSQSLSKREFKLLCLACLFLAFKLEKPNLISLDALLTLSRDLFTRAQLVAMERSVLKELRWRLHPPTAFSFLEYYALQLRTPASSTTANADYCEEILDTARFLVELSVMDYHFVSQRPSHVAIGALLNALDDNPTIRLKVDTYAMSHLLSLVSPVEVPEILRCKTRLRAIHVQVTDPQPCLPTEQQHPQTFLPAQCPQPWLPSHHAPSEQPPQPWLPSNHAPSIIAQHPSQTANVPTEQHPQSPTSDDGPQPPPSSSVHHEIVSPVHVLFQYTLDSFYK</sequence>
<feature type="region of interest" description="Disordered" evidence="3">
    <location>
        <begin position="301"/>
        <end position="370"/>
    </location>
</feature>
<dbReference type="InterPro" id="IPR013763">
    <property type="entry name" value="Cyclin-like_dom"/>
</dbReference>
<evidence type="ECO:0000313" key="6">
    <source>
        <dbReference type="EMBL" id="CAB9516344.1"/>
    </source>
</evidence>
<evidence type="ECO:0000256" key="2">
    <source>
        <dbReference type="RuleBase" id="RU000383"/>
    </source>
</evidence>